<evidence type="ECO:0000259" key="1">
    <source>
        <dbReference type="Pfam" id="PF07766"/>
    </source>
</evidence>
<evidence type="ECO:0000313" key="2">
    <source>
        <dbReference type="EMBL" id="SDE69288.1"/>
    </source>
</evidence>
<dbReference type="STRING" id="227084.SAMN05421855_102246"/>
<accession>A0A1G7F016</accession>
<feature type="domain" description="Letm1 RBD" evidence="1">
    <location>
        <begin position="345"/>
        <end position="402"/>
    </location>
</feature>
<proteinExistence type="predicted"/>
<sequence>MNPSAADWIPKFLDGFDKQTLTSNFTDEISFYLQLKSVGFIYGVSVLTLQSKPISHLRLTKEELTKVNLFHTLLFTFFQQYPEASYNDAIQSTVDFYKNIEKGKPGFFQKLTLSSSPTSNLEQILAARLQEANTVLKKNTASLVTFALLYADVLAYREFLKTPKKLKPYLDELESTIVSCCFLALRSKHKKNKYDKQLLELFKSSSDYLLGRLNTNQIFTFEGVQYLTEKDILEKKYILDLCILAIHDDHSIDASEYQFLQQLSILLDFKEEDLQKSIESLRLFSENHKTKIKLFEYSNPVNQFYKQSSKTVKNLILRNKDRLTKELEESGELVILLGNSAVRELTSEEKKKVKEQLLDICKTVPSLTIFLLPGGTILLPLLVKFIPKLLPSSFQDNRIDKKK</sequence>
<gene>
    <name evidence="2" type="ORF">SAMN05421855_102246</name>
</gene>
<protein>
    <submittedName>
        <fullName evidence="2">LETM1-like protein</fullName>
    </submittedName>
</protein>
<name>A0A1G7F016_9FLAO</name>
<reference evidence="2 3" key="1">
    <citation type="submission" date="2016-10" db="EMBL/GenBank/DDBJ databases">
        <authorList>
            <person name="de Groot N.N."/>
        </authorList>
    </citation>
    <scope>NUCLEOTIDE SEQUENCE [LARGE SCALE GENOMIC DNA]</scope>
    <source>
        <strain evidence="2 3">DSM 16195</strain>
    </source>
</reference>
<dbReference type="GO" id="GO:0043022">
    <property type="term" value="F:ribosome binding"/>
    <property type="evidence" value="ECO:0007669"/>
    <property type="project" value="InterPro"/>
</dbReference>
<dbReference type="RefSeq" id="WP_093142507.1">
    <property type="nucleotide sequence ID" value="NZ_BMWO01000002.1"/>
</dbReference>
<dbReference type="OrthoDB" id="1421172at2"/>
<dbReference type="NCBIfam" id="NF040639">
    <property type="entry name" value="LETM1_rel_film"/>
    <property type="match status" value="1"/>
</dbReference>
<dbReference type="AlphaFoldDB" id="A0A1G7F016"/>
<dbReference type="Pfam" id="PF07766">
    <property type="entry name" value="LETM1_RBD"/>
    <property type="match status" value="1"/>
</dbReference>
<evidence type="ECO:0000313" key="3">
    <source>
        <dbReference type="Proteomes" id="UP000199321"/>
    </source>
</evidence>
<dbReference type="InterPro" id="IPR033122">
    <property type="entry name" value="LETM1-like_RBD"/>
</dbReference>
<dbReference type="EMBL" id="FNBA01000002">
    <property type="protein sequence ID" value="SDE69288.1"/>
    <property type="molecule type" value="Genomic_DNA"/>
</dbReference>
<keyword evidence="3" id="KW-1185">Reference proteome</keyword>
<organism evidence="2 3">
    <name type="scientific">Ulvibacter litoralis</name>
    <dbReference type="NCBI Taxonomy" id="227084"/>
    <lineage>
        <taxon>Bacteria</taxon>
        <taxon>Pseudomonadati</taxon>
        <taxon>Bacteroidota</taxon>
        <taxon>Flavobacteriia</taxon>
        <taxon>Flavobacteriales</taxon>
        <taxon>Flavobacteriaceae</taxon>
        <taxon>Ulvibacter</taxon>
    </lineage>
</organism>
<dbReference type="Proteomes" id="UP000199321">
    <property type="component" value="Unassembled WGS sequence"/>
</dbReference>